<accession>A0A6C0HDV7</accession>
<dbReference type="InterPro" id="IPR029044">
    <property type="entry name" value="Nucleotide-diphossugar_trans"/>
</dbReference>
<dbReference type="Pfam" id="PF00535">
    <property type="entry name" value="Glycos_transf_2"/>
    <property type="match status" value="1"/>
</dbReference>
<dbReference type="CDD" id="cd00761">
    <property type="entry name" value="Glyco_tranf_GTA_type"/>
    <property type="match status" value="1"/>
</dbReference>
<dbReference type="InterPro" id="IPR001173">
    <property type="entry name" value="Glyco_trans_2-like"/>
</dbReference>
<reference evidence="2" key="1">
    <citation type="journal article" date="2020" name="Nature">
        <title>Giant virus diversity and host interactions through global metagenomics.</title>
        <authorList>
            <person name="Schulz F."/>
            <person name="Roux S."/>
            <person name="Paez-Espino D."/>
            <person name="Jungbluth S."/>
            <person name="Walsh D.A."/>
            <person name="Denef V.J."/>
            <person name="McMahon K.D."/>
            <person name="Konstantinidis K.T."/>
            <person name="Eloe-Fadrosh E.A."/>
            <person name="Kyrpides N.C."/>
            <person name="Woyke T."/>
        </authorList>
    </citation>
    <scope>NUCLEOTIDE SEQUENCE</scope>
    <source>
        <strain evidence="2">GVMAG-M-3300023179-92</strain>
    </source>
</reference>
<sequence length="811" mass="96417">MFAVTSIVNSVNPYLFYSIKEFLNQELPKDFNWYVFISNSNPTRHYLNDAVRTFKNVNFVIQPCPKDYLDAYTLSIEKTLNYNFVIHFDLNSIVLPQCYSGCNKYWFKYCTSFLPGMKYDVILLDNTNKSYSNSIIKEDISEQKRETTMKIDGICYTNTNKKVYHQPHIRTKQTSKILLDYIKQNDMFSIFTLRHAILEQGLIGDILEWKERLEEISYGPFKYDNNNFNVNCHIPILLLSVNSHIHTVFDNDHLRPIYYCWKTNLSKNINIKNINKLLVKYNPRAIISVDNDDVTGKELSLPFEYRKRWIKCDDINKLSIHSIETLVLNGIFKHPNSEQNPLISVITCTYESKDRILKPIKSLLEQTYTNWEWIIIDDSITDDTWKTLQNYTEDDYRIKIYKRPKNDGSIGKNKQFCGNLAMGKFIFELDHDDDIHPQTFEIMLNAAKKYPDAGFFYSDCSEIFEDTLESFNYGEYYSLGFGSYYMSWWRGRYHWTSMTARPNPHTLRHIVGVPNHFRCWTREAYLDIGSHNANLQVVDDYELILRTFLKYKFCHIPMQLYIQYRNAGGDNFTFHRNALIQYYTDIISRYYNKALKERFDQLQVRDNVHNGKRGYDKVDWEVPYFEYTDCHYVYNPKDNDETPLISIIVDITSESPDKLHHILNDIFNQTYQNFEVIIVGNKSVEWLEHFMNFECKYNSDDRIKWTNTFKKYNDNNTCRNYGIKMLATGRYITYTNNKWNNNHLQLAMDAFRKNKNLDIVVCHNDRDNISYRHLVHKKTVLYKTGLFTDECVLENSVNNFTVYYTDVFTVQ</sequence>
<dbReference type="PANTHER" id="PTHR22916">
    <property type="entry name" value="GLYCOSYLTRANSFERASE"/>
    <property type="match status" value="1"/>
</dbReference>
<dbReference type="SUPFAM" id="SSF53448">
    <property type="entry name" value="Nucleotide-diphospho-sugar transferases"/>
    <property type="match status" value="2"/>
</dbReference>
<dbReference type="GO" id="GO:0016758">
    <property type="term" value="F:hexosyltransferase activity"/>
    <property type="evidence" value="ECO:0007669"/>
    <property type="project" value="UniProtKB-ARBA"/>
</dbReference>
<evidence type="ECO:0000313" key="2">
    <source>
        <dbReference type="EMBL" id="QHT78811.1"/>
    </source>
</evidence>
<dbReference type="AlphaFoldDB" id="A0A6C0HDV7"/>
<dbReference type="PANTHER" id="PTHR22916:SF3">
    <property type="entry name" value="UDP-GLCNAC:BETAGAL BETA-1,3-N-ACETYLGLUCOSAMINYLTRANSFERASE-LIKE PROTEIN 1"/>
    <property type="match status" value="1"/>
</dbReference>
<protein>
    <recommendedName>
        <fullName evidence="1">Glycosyltransferase 2-like domain-containing protein</fullName>
    </recommendedName>
</protein>
<feature type="domain" description="Glycosyltransferase 2-like" evidence="1">
    <location>
        <begin position="344"/>
        <end position="467"/>
    </location>
</feature>
<dbReference type="EMBL" id="MN739938">
    <property type="protein sequence ID" value="QHT78811.1"/>
    <property type="molecule type" value="Genomic_DNA"/>
</dbReference>
<proteinExistence type="predicted"/>
<name>A0A6C0HDV7_9ZZZZ</name>
<dbReference type="Gene3D" id="3.90.550.10">
    <property type="entry name" value="Spore Coat Polysaccharide Biosynthesis Protein SpsA, Chain A"/>
    <property type="match status" value="2"/>
</dbReference>
<organism evidence="2">
    <name type="scientific">viral metagenome</name>
    <dbReference type="NCBI Taxonomy" id="1070528"/>
    <lineage>
        <taxon>unclassified sequences</taxon>
        <taxon>metagenomes</taxon>
        <taxon>organismal metagenomes</taxon>
    </lineage>
</organism>
<evidence type="ECO:0000259" key="1">
    <source>
        <dbReference type="Pfam" id="PF00535"/>
    </source>
</evidence>